<reference evidence="13" key="1">
    <citation type="submission" date="2022-01" db="EMBL/GenBank/DDBJ databases">
        <authorList>
            <person name="King R."/>
        </authorList>
    </citation>
    <scope>NUCLEOTIDE SEQUENCE</scope>
</reference>
<dbReference type="InterPro" id="IPR051639">
    <property type="entry name" value="BCD1"/>
</dbReference>
<gene>
    <name evidence="13" type="ORF">CHIRRI_LOCUS4931</name>
</gene>
<dbReference type="GO" id="GO:0005634">
    <property type="term" value="C:nucleus"/>
    <property type="evidence" value="ECO:0007669"/>
    <property type="project" value="UniProtKB-SubCell"/>
</dbReference>
<dbReference type="GO" id="GO:0000492">
    <property type="term" value="P:box C/D snoRNP assembly"/>
    <property type="evidence" value="ECO:0007669"/>
    <property type="project" value="TreeGrafter"/>
</dbReference>
<feature type="domain" description="HIT-type" evidence="12">
    <location>
        <begin position="4"/>
        <end position="37"/>
    </location>
</feature>
<evidence type="ECO:0000256" key="10">
    <source>
        <dbReference type="ARBA" id="ARBA00046946"/>
    </source>
</evidence>
<dbReference type="PANTHER" id="PTHR13483">
    <property type="entry name" value="BOX C_D SNORNA PROTEIN 1-RELATED"/>
    <property type="match status" value="1"/>
</dbReference>
<evidence type="ECO:0000256" key="9">
    <source>
        <dbReference type="ARBA" id="ARBA00023242"/>
    </source>
</evidence>
<keyword evidence="4" id="KW-0963">Cytoplasm</keyword>
<evidence type="ECO:0000256" key="3">
    <source>
        <dbReference type="ARBA" id="ARBA00021568"/>
    </source>
</evidence>
<dbReference type="GO" id="GO:0000463">
    <property type="term" value="P:maturation of LSU-rRNA from tricistronic rRNA transcript (SSU-rRNA, 5.8S rRNA, LSU-rRNA)"/>
    <property type="evidence" value="ECO:0007669"/>
    <property type="project" value="TreeGrafter"/>
</dbReference>
<dbReference type="AlphaFoldDB" id="A0A9N9RRT0"/>
<keyword evidence="14" id="KW-1185">Reference proteome</keyword>
<reference evidence="13" key="2">
    <citation type="submission" date="2022-10" db="EMBL/GenBank/DDBJ databases">
        <authorList>
            <consortium name="ENA_rothamsted_submissions"/>
            <consortium name="culmorum"/>
            <person name="King R."/>
        </authorList>
    </citation>
    <scope>NUCLEOTIDE SEQUENCE</scope>
</reference>
<comment type="subcellular location">
    <subcellularLocation>
        <location evidence="2">Cytoplasm</location>
    </subcellularLocation>
    <subcellularLocation>
        <location evidence="1">Nucleus</location>
    </subcellularLocation>
</comment>
<dbReference type="PANTHER" id="PTHR13483:SF11">
    <property type="entry name" value="ZINC FINGER HIT DOMAIN-CONTAINING PROTEIN 3"/>
    <property type="match status" value="1"/>
</dbReference>
<evidence type="ECO:0000256" key="4">
    <source>
        <dbReference type="ARBA" id="ARBA00022490"/>
    </source>
</evidence>
<evidence type="ECO:0000256" key="6">
    <source>
        <dbReference type="ARBA" id="ARBA00022723"/>
    </source>
</evidence>
<dbReference type="GO" id="GO:0070761">
    <property type="term" value="C:pre-snoRNP complex"/>
    <property type="evidence" value="ECO:0007669"/>
    <property type="project" value="TreeGrafter"/>
</dbReference>
<evidence type="ECO:0000313" key="14">
    <source>
        <dbReference type="Proteomes" id="UP001153620"/>
    </source>
</evidence>
<evidence type="ECO:0000256" key="8">
    <source>
        <dbReference type="ARBA" id="ARBA00022833"/>
    </source>
</evidence>
<dbReference type="Pfam" id="PF21373">
    <property type="entry name" value="ZNHIT3_C"/>
    <property type="match status" value="1"/>
</dbReference>
<protein>
    <recommendedName>
        <fullName evidence="3">Zinc finger HIT domain-containing protein 3</fullName>
    </recommendedName>
</protein>
<dbReference type="GO" id="GO:0048254">
    <property type="term" value="P:snoRNA localization"/>
    <property type="evidence" value="ECO:0007669"/>
    <property type="project" value="TreeGrafter"/>
</dbReference>
<dbReference type="OrthoDB" id="18412at2759"/>
<evidence type="ECO:0000259" key="12">
    <source>
        <dbReference type="PROSITE" id="PS51083"/>
    </source>
</evidence>
<evidence type="ECO:0000256" key="1">
    <source>
        <dbReference type="ARBA" id="ARBA00004123"/>
    </source>
</evidence>
<keyword evidence="8" id="KW-0862">Zinc</keyword>
<dbReference type="SUPFAM" id="SSF144232">
    <property type="entry name" value="HIT/MYND zinc finger-like"/>
    <property type="match status" value="1"/>
</dbReference>
<dbReference type="PROSITE" id="PS51083">
    <property type="entry name" value="ZF_HIT"/>
    <property type="match status" value="1"/>
</dbReference>
<dbReference type="CDD" id="cd23024">
    <property type="entry name" value="zf-HIT_ZNHIT2-3"/>
    <property type="match status" value="1"/>
</dbReference>
<evidence type="ECO:0000256" key="5">
    <source>
        <dbReference type="ARBA" id="ARBA00022553"/>
    </source>
</evidence>
<comment type="subunit">
    <text evidence="10">Thyroid receptor interacting proteins (TRIPs) specifically interact with the ligand binding domain of the thyroid receptor (TR). Requires the presence of thyroid hormone for its interaction. Interacts with NUFIP1. Interacts (via HIT-type zinc finger) with the RUVBL1/RUVBL2 complex in the presence of ADP.</text>
</comment>
<evidence type="ECO:0000256" key="7">
    <source>
        <dbReference type="ARBA" id="ARBA00022771"/>
    </source>
</evidence>
<keyword evidence="6" id="KW-0479">Metal-binding</keyword>
<sequence>MTNCFVCEKEVYKYKCPACSIQYCSVSCFKTHKDGECDKIVNQNNPKDTENTIVEDKVPARMMFETIDTIPAQKLEELKESEVLKEMLKNKHLRDFLQELNDARNPWKAIKAAMSEPLFLEFADECLKVVENET</sequence>
<dbReference type="Proteomes" id="UP001153620">
    <property type="component" value="Chromosome 2"/>
</dbReference>
<dbReference type="InterPro" id="IPR007529">
    <property type="entry name" value="Znf_HIT"/>
</dbReference>
<evidence type="ECO:0000256" key="2">
    <source>
        <dbReference type="ARBA" id="ARBA00004496"/>
    </source>
</evidence>
<organism evidence="13 14">
    <name type="scientific">Chironomus riparius</name>
    <dbReference type="NCBI Taxonomy" id="315576"/>
    <lineage>
        <taxon>Eukaryota</taxon>
        <taxon>Metazoa</taxon>
        <taxon>Ecdysozoa</taxon>
        <taxon>Arthropoda</taxon>
        <taxon>Hexapoda</taxon>
        <taxon>Insecta</taxon>
        <taxon>Pterygota</taxon>
        <taxon>Neoptera</taxon>
        <taxon>Endopterygota</taxon>
        <taxon>Diptera</taxon>
        <taxon>Nematocera</taxon>
        <taxon>Chironomoidea</taxon>
        <taxon>Chironomidae</taxon>
        <taxon>Chironominae</taxon>
        <taxon>Chironomus</taxon>
    </lineage>
</organism>
<dbReference type="EMBL" id="OU895878">
    <property type="protein sequence ID" value="CAG9802015.1"/>
    <property type="molecule type" value="Genomic_DNA"/>
</dbReference>
<accession>A0A9N9RRT0</accession>
<dbReference type="GO" id="GO:0008270">
    <property type="term" value="F:zinc ion binding"/>
    <property type="evidence" value="ECO:0007669"/>
    <property type="project" value="UniProtKB-UniRule"/>
</dbReference>
<evidence type="ECO:0000256" key="11">
    <source>
        <dbReference type="PROSITE-ProRule" id="PRU00453"/>
    </source>
</evidence>
<keyword evidence="5" id="KW-0597">Phosphoprotein</keyword>
<keyword evidence="9" id="KW-0539">Nucleus</keyword>
<dbReference type="Gene3D" id="3.30.60.190">
    <property type="match status" value="1"/>
</dbReference>
<evidence type="ECO:0000313" key="13">
    <source>
        <dbReference type="EMBL" id="CAG9802015.1"/>
    </source>
</evidence>
<name>A0A9N9RRT0_9DIPT</name>
<keyword evidence="7 11" id="KW-0863">Zinc-finger</keyword>
<proteinExistence type="predicted"/>
<dbReference type="Pfam" id="PF04438">
    <property type="entry name" value="zf-HIT"/>
    <property type="match status" value="1"/>
</dbReference>
<dbReference type="InterPro" id="IPR048371">
    <property type="entry name" value="ZNHIT3_C"/>
</dbReference>
<dbReference type="GO" id="GO:0005737">
    <property type="term" value="C:cytoplasm"/>
    <property type="evidence" value="ECO:0007669"/>
    <property type="project" value="UniProtKB-SubCell"/>
</dbReference>